<dbReference type="EMBL" id="VKHP01000073">
    <property type="protein sequence ID" value="NEU97907.1"/>
    <property type="molecule type" value="Genomic_DNA"/>
</dbReference>
<dbReference type="Pfam" id="PF09407">
    <property type="entry name" value="AbiEi_1"/>
    <property type="match status" value="1"/>
</dbReference>
<gene>
    <name evidence="2" type="ORF">FNJ47_19245</name>
</gene>
<evidence type="ECO:0000259" key="1">
    <source>
        <dbReference type="Pfam" id="PF09407"/>
    </source>
</evidence>
<dbReference type="InterPro" id="IPR018547">
    <property type="entry name" value="AbiEi_C"/>
</dbReference>
<accession>A0A6P1BHF3</accession>
<dbReference type="Proteomes" id="UP000468531">
    <property type="component" value="Unassembled WGS sequence"/>
</dbReference>
<reference evidence="2 3" key="1">
    <citation type="journal article" date="2020" name="Arch. Microbiol.">
        <title>Bradyrhizobium uaiense sp. nov., a new highly efficient cowpea symbiont.</title>
        <authorList>
            <person name="Cabral Michel D."/>
            <person name="Azarias Guimaraes A."/>
            <person name="Martins da Costa E."/>
            <person name="Soares de Carvalho T."/>
            <person name="Balsanelli E."/>
            <person name="Willems A."/>
            <person name="Maltempi de Souza E."/>
            <person name="de Souza Moreira F.M."/>
        </authorList>
    </citation>
    <scope>NUCLEOTIDE SEQUENCE [LARGE SCALE GENOMIC DNA]</scope>
    <source>
        <strain evidence="2 3">UFLA 03-164</strain>
    </source>
</reference>
<protein>
    <recommendedName>
        <fullName evidence="1">AbiEi antitoxin C-terminal domain-containing protein</fullName>
    </recommendedName>
</protein>
<organism evidence="2 3">
    <name type="scientific">Bradyrhizobium uaiense</name>
    <dbReference type="NCBI Taxonomy" id="2594946"/>
    <lineage>
        <taxon>Bacteria</taxon>
        <taxon>Pseudomonadati</taxon>
        <taxon>Pseudomonadota</taxon>
        <taxon>Alphaproteobacteria</taxon>
        <taxon>Hyphomicrobiales</taxon>
        <taxon>Nitrobacteraceae</taxon>
        <taxon>Bradyrhizobium</taxon>
    </lineage>
</organism>
<proteinExistence type="predicted"/>
<evidence type="ECO:0000313" key="2">
    <source>
        <dbReference type="EMBL" id="NEU97907.1"/>
    </source>
</evidence>
<name>A0A6P1BHF3_9BRAD</name>
<dbReference type="AlphaFoldDB" id="A0A6P1BHF3"/>
<sequence length="275" mass="30956">MMPAPRSSLANFLTSLQSEGRITFTRAEAIAALGITEAAFLKAAARLQKRRTLFNPRHGFYVAVPPQFMNWEAPPPAWYIDSLMQHEGRPYYVGLLKAAELHGASHHAVTAFQVVTDRQLRKIRAGRSWITFHFRKDLESIRDGIVNHKTDTGSMKVSGPELTALDLLRYMHVAGGIDAVATVMTDLAERIDGQKLAAMAVHFERACGQRLGYLFDRLGYGERANPLYDGLFENGPVPWVALEPEPRKVAKSESEPVERNERWRVAVQRYPEVDE</sequence>
<comment type="caution">
    <text evidence="2">The sequence shown here is derived from an EMBL/GenBank/DDBJ whole genome shotgun (WGS) entry which is preliminary data.</text>
</comment>
<keyword evidence="3" id="KW-1185">Reference proteome</keyword>
<evidence type="ECO:0000313" key="3">
    <source>
        <dbReference type="Proteomes" id="UP000468531"/>
    </source>
</evidence>
<feature type="domain" description="AbiEi antitoxin C-terminal" evidence="1">
    <location>
        <begin position="79"/>
        <end position="216"/>
    </location>
</feature>